<accession>A0ACB7H1I5</accession>
<sequence length="75" mass="7987">MAEPGDQFSDTPLSSPLQAASRTCARSDSSPTITDLALWISSLGSQTSSLSLTQHIKLQQICNPLLPFLSLLGEL</sequence>
<protein>
    <submittedName>
        <fullName evidence="1">Uncharacterized protein</fullName>
    </submittedName>
</protein>
<proteinExistence type="predicted"/>
<name>A0ACB7H1I5_MANES</name>
<reference evidence="2" key="1">
    <citation type="journal article" date="2016" name="Nat. Biotechnol.">
        <title>Sequencing wild and cultivated cassava and related species reveals extensive interspecific hybridization and genetic diversity.</title>
        <authorList>
            <person name="Bredeson J.V."/>
            <person name="Lyons J.B."/>
            <person name="Prochnik S.E."/>
            <person name="Wu G.A."/>
            <person name="Ha C.M."/>
            <person name="Edsinger-Gonzales E."/>
            <person name="Grimwood J."/>
            <person name="Schmutz J."/>
            <person name="Rabbi I.Y."/>
            <person name="Egesi C."/>
            <person name="Nauluvula P."/>
            <person name="Lebot V."/>
            <person name="Ndunguru J."/>
            <person name="Mkamilo G."/>
            <person name="Bart R.S."/>
            <person name="Setter T.L."/>
            <person name="Gleadow R.M."/>
            <person name="Kulakow P."/>
            <person name="Ferguson M.E."/>
            <person name="Rounsley S."/>
            <person name="Rokhsar D.S."/>
        </authorList>
    </citation>
    <scope>NUCLEOTIDE SEQUENCE [LARGE SCALE GENOMIC DNA]</scope>
    <source>
        <strain evidence="2">cv. AM560-2</strain>
    </source>
</reference>
<dbReference type="Proteomes" id="UP000091857">
    <property type="component" value="Chromosome 10"/>
</dbReference>
<dbReference type="EMBL" id="CM004396">
    <property type="protein sequence ID" value="KAG8646051.1"/>
    <property type="molecule type" value="Genomic_DNA"/>
</dbReference>
<evidence type="ECO:0000313" key="1">
    <source>
        <dbReference type="EMBL" id="KAG8646051.1"/>
    </source>
</evidence>
<evidence type="ECO:0000313" key="2">
    <source>
        <dbReference type="Proteomes" id="UP000091857"/>
    </source>
</evidence>
<organism evidence="1 2">
    <name type="scientific">Manihot esculenta</name>
    <name type="common">Cassava</name>
    <name type="synonym">Jatropha manihot</name>
    <dbReference type="NCBI Taxonomy" id="3983"/>
    <lineage>
        <taxon>Eukaryota</taxon>
        <taxon>Viridiplantae</taxon>
        <taxon>Streptophyta</taxon>
        <taxon>Embryophyta</taxon>
        <taxon>Tracheophyta</taxon>
        <taxon>Spermatophyta</taxon>
        <taxon>Magnoliopsida</taxon>
        <taxon>eudicotyledons</taxon>
        <taxon>Gunneridae</taxon>
        <taxon>Pentapetalae</taxon>
        <taxon>rosids</taxon>
        <taxon>fabids</taxon>
        <taxon>Malpighiales</taxon>
        <taxon>Euphorbiaceae</taxon>
        <taxon>Crotonoideae</taxon>
        <taxon>Manihoteae</taxon>
        <taxon>Manihot</taxon>
    </lineage>
</organism>
<keyword evidence="2" id="KW-1185">Reference proteome</keyword>
<comment type="caution">
    <text evidence="1">The sequence shown here is derived from an EMBL/GenBank/DDBJ whole genome shotgun (WGS) entry which is preliminary data.</text>
</comment>
<gene>
    <name evidence="1" type="ORF">MANES_10G116901v8</name>
</gene>